<accession>A0A928VT88</accession>
<dbReference type="SUPFAM" id="SSF53756">
    <property type="entry name" value="UDP-Glycosyltransferase/glycogen phosphorylase"/>
    <property type="match status" value="1"/>
</dbReference>
<dbReference type="Gene3D" id="3.40.50.2000">
    <property type="entry name" value="Glycogen Phosphorylase B"/>
    <property type="match status" value="2"/>
</dbReference>
<sequence>MKVLIFGTIFGYGGIQSHLRWLSKALAESGVEVLILTSKPIVEKDRFSLNIDGVNIRSIDSNTSSDSQKILRNIHKFKNIVQISRNFHPHIYLGVGTSWYLSILPLVLPNSVRSIFHEVMSGVSSRWRDSRWGVKWWFDEVVGQSPTVAGNFSQSFRWHKPVLALPAIPEPLELTATLPKPQVKKVAFGRAKAALFSRLAPHKQAFWLVRQWDFLKDCLSELHIYGSGSEEALIRNYIEARGIGDRVKCFGRYPEGQAYVDILSRYDVTLLPTIGAEGAPLVLLESMACGVPFVAYGVGGIPDYGVDNPNVIIVPPELDLTDGLRKNTIAKETQEIPKFIAGVRRMAQKLALGEIDRAQLQQFYLERYSYATLKKVWLSYLYDRES</sequence>
<gene>
    <name evidence="1" type="ORF">IQ235_03475</name>
</gene>
<organism evidence="1 2">
    <name type="scientific">Zarconia navalis LEGE 11467</name>
    <dbReference type="NCBI Taxonomy" id="1828826"/>
    <lineage>
        <taxon>Bacteria</taxon>
        <taxon>Bacillati</taxon>
        <taxon>Cyanobacteriota</taxon>
        <taxon>Cyanophyceae</taxon>
        <taxon>Oscillatoriophycideae</taxon>
        <taxon>Oscillatoriales</taxon>
        <taxon>Oscillatoriales incertae sedis</taxon>
        <taxon>Zarconia</taxon>
        <taxon>Zarconia navalis</taxon>
    </lineage>
</organism>
<dbReference type="Proteomes" id="UP000621799">
    <property type="component" value="Unassembled WGS sequence"/>
</dbReference>
<reference evidence="1" key="1">
    <citation type="submission" date="2020-10" db="EMBL/GenBank/DDBJ databases">
        <authorList>
            <person name="Castelo-Branco R."/>
            <person name="Eusebio N."/>
            <person name="Adriana R."/>
            <person name="Vieira A."/>
            <person name="Brugerolle De Fraissinette N."/>
            <person name="Rezende De Castro R."/>
            <person name="Schneider M.P."/>
            <person name="Vasconcelos V."/>
            <person name="Leao P.N."/>
        </authorList>
    </citation>
    <scope>NUCLEOTIDE SEQUENCE</scope>
    <source>
        <strain evidence="1">LEGE 11467</strain>
    </source>
</reference>
<dbReference type="CDD" id="cd03801">
    <property type="entry name" value="GT4_PimA-like"/>
    <property type="match status" value="1"/>
</dbReference>
<dbReference type="Pfam" id="PF13692">
    <property type="entry name" value="Glyco_trans_1_4"/>
    <property type="match status" value="1"/>
</dbReference>
<dbReference type="EMBL" id="JADEXN010000037">
    <property type="protein sequence ID" value="MBE9039852.1"/>
    <property type="molecule type" value="Genomic_DNA"/>
</dbReference>
<dbReference type="AlphaFoldDB" id="A0A928VT88"/>
<dbReference type="RefSeq" id="WP_264320112.1">
    <property type="nucleotide sequence ID" value="NZ_JADEXN010000037.1"/>
</dbReference>
<dbReference type="PANTHER" id="PTHR12526:SF630">
    <property type="entry name" value="GLYCOSYLTRANSFERASE"/>
    <property type="match status" value="1"/>
</dbReference>
<comment type="caution">
    <text evidence="1">The sequence shown here is derived from an EMBL/GenBank/DDBJ whole genome shotgun (WGS) entry which is preliminary data.</text>
</comment>
<protein>
    <submittedName>
        <fullName evidence="1">Glycosyltransferase family 4 protein</fullName>
    </submittedName>
</protein>
<proteinExistence type="predicted"/>
<dbReference type="PANTHER" id="PTHR12526">
    <property type="entry name" value="GLYCOSYLTRANSFERASE"/>
    <property type="match status" value="1"/>
</dbReference>
<name>A0A928VT88_9CYAN</name>
<evidence type="ECO:0000313" key="1">
    <source>
        <dbReference type="EMBL" id="MBE9039852.1"/>
    </source>
</evidence>
<evidence type="ECO:0000313" key="2">
    <source>
        <dbReference type="Proteomes" id="UP000621799"/>
    </source>
</evidence>
<keyword evidence="2" id="KW-1185">Reference proteome</keyword>